<dbReference type="SMART" id="SM00448">
    <property type="entry name" value="REC"/>
    <property type="match status" value="1"/>
</dbReference>
<dbReference type="GO" id="GO:0000155">
    <property type="term" value="F:phosphorelay sensor kinase activity"/>
    <property type="evidence" value="ECO:0007669"/>
    <property type="project" value="InterPro"/>
</dbReference>
<evidence type="ECO:0000256" key="3">
    <source>
        <dbReference type="ARBA" id="ARBA00022553"/>
    </source>
</evidence>
<evidence type="ECO:0000259" key="9">
    <source>
        <dbReference type="PROSITE" id="PS50110"/>
    </source>
</evidence>
<evidence type="ECO:0000256" key="7">
    <source>
        <dbReference type="SAM" id="MobiDB-lite"/>
    </source>
</evidence>
<dbReference type="Gene3D" id="3.30.565.10">
    <property type="entry name" value="Histidine kinase-like ATPase, C-terminal domain"/>
    <property type="match status" value="1"/>
</dbReference>
<dbReference type="PROSITE" id="PS50112">
    <property type="entry name" value="PAS"/>
    <property type="match status" value="1"/>
</dbReference>
<dbReference type="GO" id="GO:0005886">
    <property type="term" value="C:plasma membrane"/>
    <property type="evidence" value="ECO:0007669"/>
    <property type="project" value="TreeGrafter"/>
</dbReference>
<keyword evidence="5" id="KW-0418">Kinase</keyword>
<dbReference type="InterPro" id="IPR000014">
    <property type="entry name" value="PAS"/>
</dbReference>
<dbReference type="SUPFAM" id="SSF52172">
    <property type="entry name" value="CheY-like"/>
    <property type="match status" value="1"/>
</dbReference>
<dbReference type="Gene3D" id="1.10.287.130">
    <property type="match status" value="1"/>
</dbReference>
<evidence type="ECO:0000256" key="1">
    <source>
        <dbReference type="ARBA" id="ARBA00000085"/>
    </source>
</evidence>
<dbReference type="Proteomes" id="UP000620104">
    <property type="component" value="Unassembled WGS sequence"/>
</dbReference>
<dbReference type="InterPro" id="IPR004358">
    <property type="entry name" value="Sig_transdc_His_kin-like_C"/>
</dbReference>
<keyword evidence="12" id="KW-1185">Reference proteome</keyword>
<dbReference type="PRINTS" id="PR00344">
    <property type="entry name" value="BCTRLSENSOR"/>
</dbReference>
<protein>
    <recommendedName>
        <fullName evidence="2">histidine kinase</fullName>
        <ecNumber evidence="2">2.7.13.3</ecNumber>
    </recommendedName>
</protein>
<evidence type="ECO:0000256" key="6">
    <source>
        <dbReference type="PROSITE-ProRule" id="PRU00169"/>
    </source>
</evidence>
<evidence type="ECO:0000259" key="8">
    <source>
        <dbReference type="PROSITE" id="PS50109"/>
    </source>
</evidence>
<dbReference type="InterPro" id="IPR036890">
    <property type="entry name" value="HATPase_C_sf"/>
</dbReference>
<dbReference type="AlphaFoldDB" id="A0A8H3TP81"/>
<evidence type="ECO:0000256" key="2">
    <source>
        <dbReference type="ARBA" id="ARBA00012438"/>
    </source>
</evidence>
<evidence type="ECO:0000313" key="11">
    <source>
        <dbReference type="EMBL" id="GHJ84408.1"/>
    </source>
</evidence>
<dbReference type="PROSITE" id="PS50110">
    <property type="entry name" value="RESPONSE_REGULATORY"/>
    <property type="match status" value="1"/>
</dbReference>
<dbReference type="SMART" id="SM00387">
    <property type="entry name" value="HATPase_c"/>
    <property type="match status" value="1"/>
</dbReference>
<feature type="region of interest" description="Disordered" evidence="7">
    <location>
        <begin position="217"/>
        <end position="250"/>
    </location>
</feature>
<dbReference type="InterPro" id="IPR003594">
    <property type="entry name" value="HATPase_dom"/>
</dbReference>
<dbReference type="NCBIfam" id="TIGR00229">
    <property type="entry name" value="sensory_box"/>
    <property type="match status" value="1"/>
</dbReference>
<dbReference type="PANTHER" id="PTHR43047">
    <property type="entry name" value="TWO-COMPONENT HISTIDINE PROTEIN KINASE"/>
    <property type="match status" value="1"/>
</dbReference>
<name>A0A8H3TP81_9TREE</name>
<dbReference type="InterPro" id="IPR011006">
    <property type="entry name" value="CheY-like_superfamily"/>
</dbReference>
<proteinExistence type="predicted"/>
<dbReference type="InterPro" id="IPR036097">
    <property type="entry name" value="HisK_dim/P_sf"/>
</dbReference>
<dbReference type="InterPro" id="IPR005467">
    <property type="entry name" value="His_kinase_dom"/>
</dbReference>
<evidence type="ECO:0000259" key="10">
    <source>
        <dbReference type="PROSITE" id="PS50112"/>
    </source>
</evidence>
<dbReference type="EMBL" id="BLZA01000007">
    <property type="protein sequence ID" value="GHJ84408.1"/>
    <property type="molecule type" value="Genomic_DNA"/>
</dbReference>
<evidence type="ECO:0000313" key="12">
    <source>
        <dbReference type="Proteomes" id="UP000620104"/>
    </source>
</evidence>
<reference evidence="11" key="1">
    <citation type="submission" date="2020-07" db="EMBL/GenBank/DDBJ databases">
        <title>Draft Genome Sequence of a Deep-Sea Yeast, Naganishia (Cryptococcus) liquefaciens strain N6.</title>
        <authorList>
            <person name="Han Y.W."/>
            <person name="Kajitani R."/>
            <person name="Morimoto H."/>
            <person name="Parhat M."/>
            <person name="Tsubouchi H."/>
            <person name="Bakenova O."/>
            <person name="Ogata M."/>
            <person name="Argunhan B."/>
            <person name="Aoki R."/>
            <person name="Kajiwara S."/>
            <person name="Itoh T."/>
            <person name="Iwasaki H."/>
        </authorList>
    </citation>
    <scope>NUCLEOTIDE SEQUENCE</scope>
    <source>
        <strain evidence="11">N6</strain>
    </source>
</reference>
<keyword evidence="3 6" id="KW-0597">Phosphoprotein</keyword>
<feature type="compositionally biased region" description="Polar residues" evidence="7">
    <location>
        <begin position="110"/>
        <end position="119"/>
    </location>
</feature>
<dbReference type="SMART" id="SM00091">
    <property type="entry name" value="PAS"/>
    <property type="match status" value="1"/>
</dbReference>
<dbReference type="Pfam" id="PF02518">
    <property type="entry name" value="HATPase_c"/>
    <property type="match status" value="1"/>
</dbReference>
<feature type="domain" description="Histidine kinase" evidence="8">
    <location>
        <begin position="776"/>
        <end position="1034"/>
    </location>
</feature>
<feature type="region of interest" description="Disordered" evidence="7">
    <location>
        <begin position="1"/>
        <end position="43"/>
    </location>
</feature>
<dbReference type="Pfam" id="PF00072">
    <property type="entry name" value="Response_reg"/>
    <property type="match status" value="1"/>
</dbReference>
<dbReference type="InterPro" id="IPR001789">
    <property type="entry name" value="Sig_transdc_resp-reg_receiver"/>
</dbReference>
<evidence type="ECO:0000256" key="5">
    <source>
        <dbReference type="ARBA" id="ARBA00022777"/>
    </source>
</evidence>
<dbReference type="PROSITE" id="PS50109">
    <property type="entry name" value="HIS_KIN"/>
    <property type="match status" value="1"/>
</dbReference>
<feature type="domain" description="PAS" evidence="10">
    <location>
        <begin position="633"/>
        <end position="702"/>
    </location>
</feature>
<dbReference type="GO" id="GO:0009927">
    <property type="term" value="F:histidine phosphotransfer kinase activity"/>
    <property type="evidence" value="ECO:0007669"/>
    <property type="project" value="TreeGrafter"/>
</dbReference>
<dbReference type="SUPFAM" id="SSF47384">
    <property type="entry name" value="Homodimeric domain of signal transducing histidine kinase"/>
    <property type="match status" value="1"/>
</dbReference>
<dbReference type="Gene3D" id="3.30.450.20">
    <property type="entry name" value="PAS domain"/>
    <property type="match status" value="2"/>
</dbReference>
<dbReference type="CDD" id="cd17546">
    <property type="entry name" value="REC_hyHK_CKI1_RcsC-like"/>
    <property type="match status" value="1"/>
</dbReference>
<dbReference type="SUPFAM" id="SSF55874">
    <property type="entry name" value="ATPase domain of HSP90 chaperone/DNA topoisomerase II/histidine kinase"/>
    <property type="match status" value="1"/>
</dbReference>
<dbReference type="EC" id="2.7.13.3" evidence="2"/>
<dbReference type="Pfam" id="PF00512">
    <property type="entry name" value="HisKA"/>
    <property type="match status" value="1"/>
</dbReference>
<feature type="domain" description="Response regulatory" evidence="9">
    <location>
        <begin position="1079"/>
        <end position="1195"/>
    </location>
</feature>
<accession>A0A8H3TP81</accession>
<feature type="compositionally biased region" description="Polar residues" evidence="7">
    <location>
        <begin position="87"/>
        <end position="103"/>
    </location>
</feature>
<dbReference type="Pfam" id="PF08447">
    <property type="entry name" value="PAS_3"/>
    <property type="match status" value="1"/>
</dbReference>
<dbReference type="InterPro" id="IPR035965">
    <property type="entry name" value="PAS-like_dom_sf"/>
</dbReference>
<dbReference type="CDD" id="cd00082">
    <property type="entry name" value="HisKA"/>
    <property type="match status" value="1"/>
</dbReference>
<organism evidence="11 12">
    <name type="scientific">Naganishia liquefaciens</name>
    <dbReference type="NCBI Taxonomy" id="104408"/>
    <lineage>
        <taxon>Eukaryota</taxon>
        <taxon>Fungi</taxon>
        <taxon>Dikarya</taxon>
        <taxon>Basidiomycota</taxon>
        <taxon>Agaricomycotina</taxon>
        <taxon>Tremellomycetes</taxon>
        <taxon>Filobasidiales</taxon>
        <taxon>Filobasidiaceae</taxon>
        <taxon>Naganishia</taxon>
    </lineage>
</organism>
<feature type="modified residue" description="4-aspartylphosphate" evidence="6">
    <location>
        <position position="1130"/>
    </location>
</feature>
<dbReference type="InterPro" id="IPR003661">
    <property type="entry name" value="HisK_dim/P_dom"/>
</dbReference>
<dbReference type="CDD" id="cd00130">
    <property type="entry name" value="PAS"/>
    <property type="match status" value="1"/>
</dbReference>
<sequence>MASRQGTPDVVMDTSMDPGKLKRTPSASAQHWRKRQTRAGTATQPENLHRQIALEEYLGALDAPAAILFCGSMEEEGEVTAKGDATPSGSRLSPPARNTNGLTTRPHLTRMTSSGGSWPTSYGSTGSSAGTVDALSHLTSPPTECRVIWGNRYISADVEELLLEELRTENLLQRVWSMGSSRSNKFHTLASKNSADRRITWSVTSIRSGRFLTVIGNEEPQDPSSWQENPAVTEAERPKTAPRWLDVPGDTEETRRHSELFGSVDWASTPLGPPERWCQSLLTMVNLCLSTPSPCLLVWGPELILLYNEPYSKVIGVKHPGILGMRYDLAWPEVWEGLSPVVASAMAGNVIHVSEAQMFLKRGNYLEETYFTWSMIPLRGPNGAVDGIFIPNFDNTARVISERRIRILNILSRAIAEARSPEAIASLALSSFSENIDIPFMAMYLATPAEEEMNQDGLSDDPCLDFRLAGHVGCIDVQEEDGYVPSIVTSSRSVPPDDNDQSPGLAKYIRMAHCFDDDIVLSAEGNLREVLPNIVPNTFGDLTSYAAIMPIRASAEDRTHGVLVIGLNTRMEFTRSYKDYVNTMRGILATGLASVKLHGEQMARAQYLAALNKRKSDELQVLLKKKTDELRSAELKMSTAFECCPTGIWIANKDFEIVYLNPAYYHITGLRQEAPMDSWIEVVHPGDREMVRETFSRCRQSRIKTEFRILTGHSNPDGTPQVKWVEGTAGPQYDAIGQVCGTIVDITHRKEKEEYQVKRAEDALERKRQQEYFIDMTSHELRNPLSAICLAVEGIVDRLKTITNQDEQSPFLAELQELIRDHDVINLCTQHMRRLIDDVLALSKLDSDMLVVTRVPSIPVAFTQDALAMFEPELKSKSIDYSFSVQEGYRNLVPLSVKIDPQRVTQVLINLLTNAIKFTSQAGIRRITCSLDAARHKPSHLQDIDQDMTEPSSADSLYLIWSVQDTGPGLSKDESSRLFKRFQQAQPRTHVTYGGSGLGLFISKKLTNLLGGDIFLRSNPGSGSIFTFYVQAEPCTTPPSTALPSPKLGSTAHGKEHLAPAKVVSSLLAKPSAHQRKLQVLLTEDNLINQQLLKRQLIKAGCTVFVANNGKEALDFIVEGRSPLDCVLMDVEMPVMGGLECAREIRKRGFDIPVCAVTANARDAQLQQIMECGMNAAVSKPFSTSDLIAQIWALVDTRDAAHL</sequence>
<dbReference type="PANTHER" id="PTHR43047:SF72">
    <property type="entry name" value="OSMOSENSING HISTIDINE PROTEIN KINASE SLN1"/>
    <property type="match status" value="1"/>
</dbReference>
<feature type="region of interest" description="Disordered" evidence="7">
    <location>
        <begin position="80"/>
        <end position="125"/>
    </location>
</feature>
<evidence type="ECO:0000256" key="4">
    <source>
        <dbReference type="ARBA" id="ARBA00022679"/>
    </source>
</evidence>
<gene>
    <name evidence="11" type="ORF">NliqN6_0810</name>
</gene>
<dbReference type="Gene3D" id="3.40.50.2300">
    <property type="match status" value="1"/>
</dbReference>
<dbReference type="SMART" id="SM00388">
    <property type="entry name" value="HisKA"/>
    <property type="match status" value="1"/>
</dbReference>
<dbReference type="CDD" id="cd16922">
    <property type="entry name" value="HATPase_EvgS-ArcB-TorS-like"/>
    <property type="match status" value="1"/>
</dbReference>
<keyword evidence="4" id="KW-0808">Transferase</keyword>
<dbReference type="OrthoDB" id="60033at2759"/>
<dbReference type="InterPro" id="IPR013655">
    <property type="entry name" value="PAS_fold_3"/>
</dbReference>
<comment type="caution">
    <text evidence="11">The sequence shown here is derived from an EMBL/GenBank/DDBJ whole genome shotgun (WGS) entry which is preliminary data.</text>
</comment>
<dbReference type="SUPFAM" id="SSF55785">
    <property type="entry name" value="PYP-like sensor domain (PAS domain)"/>
    <property type="match status" value="1"/>
</dbReference>
<comment type="catalytic activity">
    <reaction evidence="1">
        <text>ATP + protein L-histidine = ADP + protein N-phospho-L-histidine.</text>
        <dbReference type="EC" id="2.7.13.3"/>
    </reaction>
</comment>